<protein>
    <submittedName>
        <fullName evidence="3">MerR family transcriptional regulator</fullName>
    </submittedName>
</protein>
<evidence type="ECO:0000313" key="3">
    <source>
        <dbReference type="EMBL" id="MCA1856990.1"/>
    </source>
</evidence>
<dbReference type="InterPro" id="IPR009061">
    <property type="entry name" value="DNA-bd_dom_put_sf"/>
</dbReference>
<dbReference type="CDD" id="cd02065">
    <property type="entry name" value="B12-binding_like"/>
    <property type="match status" value="1"/>
</dbReference>
<dbReference type="InterPro" id="IPR036594">
    <property type="entry name" value="Meth_synthase_dom"/>
</dbReference>
<dbReference type="Proteomes" id="UP001198602">
    <property type="component" value="Unassembled WGS sequence"/>
</dbReference>
<evidence type="ECO:0000259" key="1">
    <source>
        <dbReference type="PROSITE" id="PS50937"/>
    </source>
</evidence>
<feature type="domain" description="B12-binding" evidence="2">
    <location>
        <begin position="184"/>
        <end position="309"/>
    </location>
</feature>
<organism evidence="3 4">
    <name type="scientific">Massilia hydrophila</name>
    <dbReference type="NCBI Taxonomy" id="3044279"/>
    <lineage>
        <taxon>Bacteria</taxon>
        <taxon>Pseudomonadati</taxon>
        <taxon>Pseudomonadota</taxon>
        <taxon>Betaproteobacteria</taxon>
        <taxon>Burkholderiales</taxon>
        <taxon>Oxalobacteraceae</taxon>
        <taxon>Telluria group</taxon>
        <taxon>Massilia</taxon>
    </lineage>
</organism>
<gene>
    <name evidence="3" type="ORF">LE190_13800</name>
</gene>
<dbReference type="InterPro" id="IPR036724">
    <property type="entry name" value="Cobalamin-bd_sf"/>
</dbReference>
<dbReference type="Pfam" id="PF13411">
    <property type="entry name" value="MerR_1"/>
    <property type="match status" value="1"/>
</dbReference>
<reference evidence="3 4" key="1">
    <citation type="submission" date="2021-07" db="EMBL/GenBank/DDBJ databases">
        <title>Characterization of Violacein-producing bacteria and related species.</title>
        <authorList>
            <person name="Wilson H.S."/>
            <person name="De Leon M.E."/>
        </authorList>
    </citation>
    <scope>NUCLEOTIDE SEQUENCE [LARGE SCALE GENOMIC DNA]</scope>
    <source>
        <strain evidence="3 4">HSC-2F05</strain>
    </source>
</reference>
<sequence>MRVHDDSPSPGELIPITEVERQTGIGQSTLRMWEKRYGFPQPLRDRNGNRVYPAGQVERLHAVRRLIDQGERPGKIFSGTLVFDAAVRRTPSASRPPPPRHCSEVFTLLRAYRLSELHGLFQHRLLDLGLRRFVIDFLAPLSTEVGLAWSRGELAIRHEHMFSQLATSALHARQATVRAAGDGRPRVVLAALSGESHTLGALMAEAVMASLGMQCFQLGADLPPQEVAAAARETGADIVALSFSAYFPHRSLVRMTSALRGILPSGSALWIGGEGVRGAGMLVAGIDGFDSLEDIEPALQRWRDSILPKTGLERQAL</sequence>
<accession>A0ABS7YBB4</accession>
<evidence type="ECO:0000259" key="2">
    <source>
        <dbReference type="PROSITE" id="PS51332"/>
    </source>
</evidence>
<dbReference type="InterPro" id="IPR006158">
    <property type="entry name" value="Cobalamin-bd"/>
</dbReference>
<evidence type="ECO:0000313" key="4">
    <source>
        <dbReference type="Proteomes" id="UP001198602"/>
    </source>
</evidence>
<dbReference type="RefSeq" id="WP_225239242.1">
    <property type="nucleotide sequence ID" value="NZ_JAHYBX010000005.1"/>
</dbReference>
<dbReference type="InterPro" id="IPR000551">
    <property type="entry name" value="MerR-type_HTH_dom"/>
</dbReference>
<dbReference type="EMBL" id="JAHYBX010000005">
    <property type="protein sequence ID" value="MCA1856990.1"/>
    <property type="molecule type" value="Genomic_DNA"/>
</dbReference>
<dbReference type="Gene3D" id="3.40.50.280">
    <property type="entry name" value="Cobalamin-binding domain"/>
    <property type="match status" value="1"/>
</dbReference>
<dbReference type="Gene3D" id="1.10.1660.10">
    <property type="match status" value="1"/>
</dbReference>
<feature type="domain" description="HTH merR-type" evidence="1">
    <location>
        <begin position="13"/>
        <end position="70"/>
    </location>
</feature>
<dbReference type="PROSITE" id="PS50937">
    <property type="entry name" value="HTH_MERR_2"/>
    <property type="match status" value="1"/>
</dbReference>
<dbReference type="SUPFAM" id="SSF46955">
    <property type="entry name" value="Putative DNA-binding domain"/>
    <property type="match status" value="1"/>
</dbReference>
<keyword evidence="4" id="KW-1185">Reference proteome</keyword>
<name>A0ABS7YBB4_9BURK</name>
<dbReference type="Gene3D" id="1.10.1240.10">
    <property type="entry name" value="Methionine synthase domain"/>
    <property type="match status" value="1"/>
</dbReference>
<dbReference type="Pfam" id="PF02310">
    <property type="entry name" value="B12-binding"/>
    <property type="match status" value="1"/>
</dbReference>
<comment type="caution">
    <text evidence="3">The sequence shown here is derived from an EMBL/GenBank/DDBJ whole genome shotgun (WGS) entry which is preliminary data.</text>
</comment>
<dbReference type="SUPFAM" id="SSF52242">
    <property type="entry name" value="Cobalamin (vitamin B12)-binding domain"/>
    <property type="match status" value="1"/>
</dbReference>
<proteinExistence type="predicted"/>
<dbReference type="PROSITE" id="PS51332">
    <property type="entry name" value="B12_BINDING"/>
    <property type="match status" value="1"/>
</dbReference>